<name>B2I7T8_XYLF2</name>
<organism evidence="3 4">
    <name type="scientific">Xylella fastidiosa (strain M23)</name>
    <dbReference type="NCBI Taxonomy" id="405441"/>
    <lineage>
        <taxon>Bacteria</taxon>
        <taxon>Pseudomonadati</taxon>
        <taxon>Pseudomonadota</taxon>
        <taxon>Gammaproteobacteria</taxon>
        <taxon>Lysobacterales</taxon>
        <taxon>Lysobacteraceae</taxon>
        <taxon>Xylella</taxon>
    </lineage>
</organism>
<evidence type="ECO:0000256" key="1">
    <source>
        <dbReference type="ARBA" id="ARBA00023125"/>
    </source>
</evidence>
<keyword evidence="1" id="KW-0238">DNA-binding</keyword>
<evidence type="ECO:0000313" key="3">
    <source>
        <dbReference type="EMBL" id="ACB93103.1"/>
    </source>
</evidence>
<dbReference type="GeneID" id="93905438"/>
<dbReference type="EMBL" id="CP001011">
    <property type="protein sequence ID" value="ACB93103.1"/>
    <property type="molecule type" value="Genomic_DNA"/>
</dbReference>
<dbReference type="GO" id="GO:0003677">
    <property type="term" value="F:DNA binding"/>
    <property type="evidence" value="ECO:0007669"/>
    <property type="project" value="UniProtKB-KW"/>
</dbReference>
<sequence length="135" mass="15989">MVLLQGELQQQRMTDQPVEILSPREQRQLAEAERLAAEREAAKHADMGQLTTRHMEEHAKQHKRSWKEDERRINNWLLPWVGTRKAKDLSQEEIKVELWAIATGDRKHGVGRARPRPTPARRWWARSTRSRWMPS</sequence>
<evidence type="ECO:0008006" key="5">
    <source>
        <dbReference type="Google" id="ProtNLM"/>
    </source>
</evidence>
<dbReference type="Gene3D" id="1.10.150.130">
    <property type="match status" value="1"/>
</dbReference>
<dbReference type="Proteomes" id="UP000001698">
    <property type="component" value="Chromosome"/>
</dbReference>
<evidence type="ECO:0000256" key="2">
    <source>
        <dbReference type="SAM" id="MobiDB-lite"/>
    </source>
</evidence>
<feature type="compositionally biased region" description="Low complexity" evidence="2">
    <location>
        <begin position="120"/>
        <end position="135"/>
    </location>
</feature>
<proteinExistence type="predicted"/>
<accession>B2I7T8</accession>
<feature type="region of interest" description="Disordered" evidence="2">
    <location>
        <begin position="106"/>
        <end position="135"/>
    </location>
</feature>
<gene>
    <name evidence="3" type="ordered locus">XfasM23_1698</name>
</gene>
<dbReference type="InterPro" id="IPR010998">
    <property type="entry name" value="Integrase_recombinase_N"/>
</dbReference>
<dbReference type="RefSeq" id="WP_012382712.1">
    <property type="nucleotide sequence ID" value="NC_010577.1"/>
</dbReference>
<protein>
    <recommendedName>
        <fullName evidence="5">Integrase</fullName>
    </recommendedName>
</protein>
<dbReference type="AlphaFoldDB" id="B2I7T8"/>
<reference evidence="3 4" key="1">
    <citation type="journal article" date="2010" name="J. Bacteriol.">
        <title>Whole genome sequences of two Xylella fastidiosa strains (M12 and M23) causing almond leaf scorch disease in California.</title>
        <authorList>
            <person name="Chen J."/>
            <person name="Xie G."/>
            <person name="Han S."/>
            <person name="Chertkov O."/>
            <person name="Sims D."/>
            <person name="Civerolo E.L."/>
        </authorList>
    </citation>
    <scope>NUCLEOTIDE SEQUENCE [LARGE SCALE GENOMIC DNA]</scope>
    <source>
        <strain evidence="3 4">M23</strain>
    </source>
</reference>
<evidence type="ECO:0000313" key="4">
    <source>
        <dbReference type="Proteomes" id="UP000001698"/>
    </source>
</evidence>
<feature type="compositionally biased region" description="Basic and acidic residues" evidence="2">
    <location>
        <begin position="22"/>
        <end position="46"/>
    </location>
</feature>
<feature type="region of interest" description="Disordered" evidence="2">
    <location>
        <begin position="1"/>
        <end position="68"/>
    </location>
</feature>
<dbReference type="KEGG" id="xfn:XfasM23_1698"/>
<dbReference type="HOGENOM" id="CLU_1884973_0_0_6"/>